<dbReference type="Gene3D" id="3.30.450.40">
    <property type="match status" value="1"/>
</dbReference>
<dbReference type="PANTHER" id="PTHR30136">
    <property type="entry name" value="HELIX-TURN-HELIX TRANSCRIPTIONAL REGULATOR, ICLR FAMILY"/>
    <property type="match status" value="1"/>
</dbReference>
<dbReference type="InterPro" id="IPR036388">
    <property type="entry name" value="WH-like_DNA-bd_sf"/>
</dbReference>
<protein>
    <submittedName>
        <fullName evidence="6">Helix-turn-helix domain-containing protein</fullName>
    </submittedName>
</protein>
<evidence type="ECO:0000259" key="4">
    <source>
        <dbReference type="PROSITE" id="PS51077"/>
    </source>
</evidence>
<dbReference type="Pfam" id="PF01614">
    <property type="entry name" value="IclR_C"/>
    <property type="match status" value="1"/>
</dbReference>
<dbReference type="InterPro" id="IPR029016">
    <property type="entry name" value="GAF-like_dom_sf"/>
</dbReference>
<evidence type="ECO:0000256" key="2">
    <source>
        <dbReference type="ARBA" id="ARBA00023125"/>
    </source>
</evidence>
<dbReference type="SMART" id="SM00346">
    <property type="entry name" value="HTH_ICLR"/>
    <property type="match status" value="1"/>
</dbReference>
<gene>
    <name evidence="6" type="ORF">KDW95_05415</name>
</gene>
<keyword evidence="7" id="KW-1185">Reference proteome</keyword>
<dbReference type="InterPro" id="IPR014757">
    <property type="entry name" value="Tscrpt_reg_IclR_C"/>
</dbReference>
<evidence type="ECO:0000313" key="7">
    <source>
        <dbReference type="Proteomes" id="UP001058461"/>
    </source>
</evidence>
<evidence type="ECO:0000256" key="1">
    <source>
        <dbReference type="ARBA" id="ARBA00023015"/>
    </source>
</evidence>
<proteinExistence type="predicted"/>
<dbReference type="Gene3D" id="1.10.10.10">
    <property type="entry name" value="Winged helix-like DNA-binding domain superfamily/Winged helix DNA-binding domain"/>
    <property type="match status" value="1"/>
</dbReference>
<dbReference type="PROSITE" id="PS51078">
    <property type="entry name" value="ICLR_ED"/>
    <property type="match status" value="1"/>
</dbReference>
<dbReference type="EMBL" id="CP073347">
    <property type="protein sequence ID" value="UTW13100.1"/>
    <property type="molecule type" value="Genomic_DNA"/>
</dbReference>
<feature type="domain" description="IclR-ED" evidence="5">
    <location>
        <begin position="68"/>
        <end position="260"/>
    </location>
</feature>
<dbReference type="PANTHER" id="PTHR30136:SF23">
    <property type="entry name" value="DNA-BINDING TRANSCRIPTIONAL ACTIVATOR MHPR"/>
    <property type="match status" value="1"/>
</dbReference>
<evidence type="ECO:0000259" key="5">
    <source>
        <dbReference type="PROSITE" id="PS51078"/>
    </source>
</evidence>
<dbReference type="Pfam" id="PF09339">
    <property type="entry name" value="HTH_IclR"/>
    <property type="match status" value="1"/>
</dbReference>
<keyword evidence="3" id="KW-0804">Transcription</keyword>
<dbReference type="PROSITE" id="PS51077">
    <property type="entry name" value="HTH_ICLR"/>
    <property type="match status" value="1"/>
</dbReference>
<dbReference type="SUPFAM" id="SSF46785">
    <property type="entry name" value="Winged helix' DNA-binding domain"/>
    <property type="match status" value="1"/>
</dbReference>
<accession>A0ABY5HPJ3</accession>
<dbReference type="InterPro" id="IPR005471">
    <property type="entry name" value="Tscrpt_reg_IclR_N"/>
</dbReference>
<dbReference type="InterPro" id="IPR036390">
    <property type="entry name" value="WH_DNA-bd_sf"/>
</dbReference>
<feature type="domain" description="HTH iclR-type" evidence="4">
    <location>
        <begin position="5"/>
        <end position="67"/>
    </location>
</feature>
<dbReference type="InterPro" id="IPR050707">
    <property type="entry name" value="HTH_MetabolicPath_Reg"/>
</dbReference>
<sequence>MTKQIRALARGLTVVNTINAAASPVSLGDLHQATGIDRATLLRILATLEQEGWIFRGMGDRLYRLAYRLHELGEQVHINDAVAQVVAPVLEQLQQRLHWPSDISVFDGEGMTIIETSRSRSTLVLNRELIGYKPSMLKSAIGRVYLAYCDPRRRESILSRIRDKGGEEGRIAADSRYIEQVLQEVRDRGYGVRDPSLTSLPTDTLEEFSAIALPIIVQGDIQACLSFVWIKSAYDAVGIEESFYQQLKPDADHLAALFEQNGLY</sequence>
<reference evidence="6" key="1">
    <citation type="submission" date="2021-04" db="EMBL/GenBank/DDBJ databases">
        <title>Oceanospirillales bacteria with DddD are important DMSP degraders in coastal seawater.</title>
        <authorList>
            <person name="Liu J."/>
        </authorList>
    </citation>
    <scope>NUCLEOTIDE SEQUENCE</scope>
    <source>
        <strain evidence="6">D13-1</strain>
    </source>
</reference>
<evidence type="ECO:0000313" key="6">
    <source>
        <dbReference type="EMBL" id="UTW13100.1"/>
    </source>
</evidence>
<organism evidence="6 7">
    <name type="scientific">Marinobacterium rhizophilum</name>
    <dbReference type="NCBI Taxonomy" id="420402"/>
    <lineage>
        <taxon>Bacteria</taxon>
        <taxon>Pseudomonadati</taxon>
        <taxon>Pseudomonadota</taxon>
        <taxon>Gammaproteobacteria</taxon>
        <taxon>Oceanospirillales</taxon>
        <taxon>Oceanospirillaceae</taxon>
        <taxon>Marinobacterium</taxon>
    </lineage>
</organism>
<keyword evidence="1" id="KW-0805">Transcription regulation</keyword>
<name>A0ABY5HPJ3_9GAMM</name>
<dbReference type="RefSeq" id="WP_255855265.1">
    <property type="nucleotide sequence ID" value="NZ_CP073347.1"/>
</dbReference>
<keyword evidence="2" id="KW-0238">DNA-binding</keyword>
<dbReference type="SUPFAM" id="SSF55781">
    <property type="entry name" value="GAF domain-like"/>
    <property type="match status" value="1"/>
</dbReference>
<dbReference type="Proteomes" id="UP001058461">
    <property type="component" value="Chromosome"/>
</dbReference>
<evidence type="ECO:0000256" key="3">
    <source>
        <dbReference type="ARBA" id="ARBA00023163"/>
    </source>
</evidence>